<sequence length="166" mass="18475">MYRSLGPTCTTMQCWVDKWVSAVIVRFALVIMIPALGALPVWIIFSTAAYCSCTNTKSNSSRLVVFGSSRVASAEPPRLICPTRNPPRLSISNDGYIPFLGKLPRRALPRCSLMCFRVAPRTCGTLHSASRWPYSLQFVSNFAARAHRIFDRQCAAGMAVLLAWRM</sequence>
<comment type="caution">
    <text evidence="2">The sequence shown here is derived from an EMBL/GenBank/DDBJ whole genome shotgun (WGS) entry which is preliminary data.</text>
</comment>
<evidence type="ECO:0000313" key="3">
    <source>
        <dbReference type="Proteomes" id="UP000299102"/>
    </source>
</evidence>
<dbReference type="EMBL" id="BGZK01002917">
    <property type="protein sequence ID" value="GBP97338.1"/>
    <property type="molecule type" value="Genomic_DNA"/>
</dbReference>
<feature type="transmembrane region" description="Helical" evidence="1">
    <location>
        <begin position="20"/>
        <end position="45"/>
    </location>
</feature>
<accession>A0A4C2AB46</accession>
<keyword evidence="3" id="KW-1185">Reference proteome</keyword>
<dbReference type="AlphaFoldDB" id="A0A4C2AB46"/>
<reference evidence="2 3" key="1">
    <citation type="journal article" date="2019" name="Commun. Biol.">
        <title>The bagworm genome reveals a unique fibroin gene that provides high tensile strength.</title>
        <authorList>
            <person name="Kono N."/>
            <person name="Nakamura H."/>
            <person name="Ohtoshi R."/>
            <person name="Tomita M."/>
            <person name="Numata K."/>
            <person name="Arakawa K."/>
        </authorList>
    </citation>
    <scope>NUCLEOTIDE SEQUENCE [LARGE SCALE GENOMIC DNA]</scope>
</reference>
<protein>
    <submittedName>
        <fullName evidence="2">Uncharacterized protein</fullName>
    </submittedName>
</protein>
<gene>
    <name evidence="2" type="ORF">EVAR_103851_1</name>
</gene>
<name>A0A4C2AB46_EUMVA</name>
<keyword evidence="1" id="KW-0812">Transmembrane</keyword>
<keyword evidence="1" id="KW-0472">Membrane</keyword>
<evidence type="ECO:0000313" key="2">
    <source>
        <dbReference type="EMBL" id="GBP97338.1"/>
    </source>
</evidence>
<proteinExistence type="predicted"/>
<evidence type="ECO:0000256" key="1">
    <source>
        <dbReference type="SAM" id="Phobius"/>
    </source>
</evidence>
<keyword evidence="1" id="KW-1133">Transmembrane helix</keyword>
<dbReference type="Proteomes" id="UP000299102">
    <property type="component" value="Unassembled WGS sequence"/>
</dbReference>
<organism evidence="2 3">
    <name type="scientific">Eumeta variegata</name>
    <name type="common">Bagworm moth</name>
    <name type="synonym">Eumeta japonica</name>
    <dbReference type="NCBI Taxonomy" id="151549"/>
    <lineage>
        <taxon>Eukaryota</taxon>
        <taxon>Metazoa</taxon>
        <taxon>Ecdysozoa</taxon>
        <taxon>Arthropoda</taxon>
        <taxon>Hexapoda</taxon>
        <taxon>Insecta</taxon>
        <taxon>Pterygota</taxon>
        <taxon>Neoptera</taxon>
        <taxon>Endopterygota</taxon>
        <taxon>Lepidoptera</taxon>
        <taxon>Glossata</taxon>
        <taxon>Ditrysia</taxon>
        <taxon>Tineoidea</taxon>
        <taxon>Psychidae</taxon>
        <taxon>Oiketicinae</taxon>
        <taxon>Eumeta</taxon>
    </lineage>
</organism>